<protein>
    <recommendedName>
        <fullName evidence="8">BZIP domain-containing protein</fullName>
    </recommendedName>
</protein>
<dbReference type="PROSITE" id="PS00036">
    <property type="entry name" value="BZIP_BASIC"/>
    <property type="match status" value="1"/>
</dbReference>
<evidence type="ECO:0000313" key="10">
    <source>
        <dbReference type="Proteomes" id="UP001497512"/>
    </source>
</evidence>
<dbReference type="PROSITE" id="PS50217">
    <property type="entry name" value="BZIP"/>
    <property type="match status" value="1"/>
</dbReference>
<sequence>MGAAGEAGVGTLVASTKSGKGSVTASSPASAPASAPVPAADGQPVPGSYSDWAAAFQAYYTAGAQPPPGAFGPHPYLWGGQPMMPPYGAPPPYGGMFPAVGGMYGHPGMYGQYGTPALEMATEQADSKRESLEGGAKSQIPRQTSLKRSKGSKGSLVMLNTKGSAGGGKQNGAGVTAPSSNGDENESRSDGSTDDASEDKSPKNLTRKRSFDQMAPDAAGEGGYVPPHGQSLQDTPVLGTPAPGGGLEMSLDYWSTGSAPPVKGNKQTSGSPSTSAPPAELWLQDERELKRQRRKQSNRESARRSRLRKQAECEGLGTRVDTLTVENMALRTELSRMTEECKRLQAENASLHEQLRITPEEVTVASSEPEPEHEDGPVINKEEEDSHPKGNGNLKRKEEKKPAGLQPESGSVAPPT</sequence>
<evidence type="ECO:0000256" key="4">
    <source>
        <dbReference type="ARBA" id="ARBA00023125"/>
    </source>
</evidence>
<comment type="similarity">
    <text evidence="2">Belongs to the bZIP family.</text>
</comment>
<feature type="region of interest" description="Disordered" evidence="7">
    <location>
        <begin position="348"/>
        <end position="416"/>
    </location>
</feature>
<name>A0ABP0UNP6_9BRYO</name>
<comment type="subcellular location">
    <subcellularLocation>
        <location evidence="1">Nucleus</location>
    </subcellularLocation>
</comment>
<feature type="compositionally biased region" description="Low complexity" evidence="7">
    <location>
        <begin position="25"/>
        <end position="40"/>
    </location>
</feature>
<feature type="compositionally biased region" description="Low complexity" evidence="7">
    <location>
        <begin position="268"/>
        <end position="279"/>
    </location>
</feature>
<feature type="compositionally biased region" description="Polar residues" evidence="7">
    <location>
        <begin position="15"/>
        <end position="24"/>
    </location>
</feature>
<evidence type="ECO:0000313" key="9">
    <source>
        <dbReference type="EMBL" id="CAK9223139.1"/>
    </source>
</evidence>
<keyword evidence="6" id="KW-0539">Nucleus</keyword>
<feature type="region of interest" description="Disordered" evidence="7">
    <location>
        <begin position="121"/>
        <end position="319"/>
    </location>
</feature>
<dbReference type="CDD" id="cd14702">
    <property type="entry name" value="bZIP_plant_GBF1"/>
    <property type="match status" value="1"/>
</dbReference>
<dbReference type="Gene3D" id="1.20.5.170">
    <property type="match status" value="1"/>
</dbReference>
<dbReference type="PANTHER" id="PTHR45967">
    <property type="entry name" value="G-BOX-BINDING FACTOR 3-RELATED"/>
    <property type="match status" value="1"/>
</dbReference>
<dbReference type="InterPro" id="IPR012900">
    <property type="entry name" value="MFMR"/>
</dbReference>
<dbReference type="SMART" id="SM00338">
    <property type="entry name" value="BRLZ"/>
    <property type="match status" value="1"/>
</dbReference>
<organism evidence="9 10">
    <name type="scientific">Sphagnum troendelagicum</name>
    <dbReference type="NCBI Taxonomy" id="128251"/>
    <lineage>
        <taxon>Eukaryota</taxon>
        <taxon>Viridiplantae</taxon>
        <taxon>Streptophyta</taxon>
        <taxon>Embryophyta</taxon>
        <taxon>Bryophyta</taxon>
        <taxon>Sphagnophytina</taxon>
        <taxon>Sphagnopsida</taxon>
        <taxon>Sphagnales</taxon>
        <taxon>Sphagnaceae</taxon>
        <taxon>Sphagnum</taxon>
    </lineage>
</organism>
<feature type="domain" description="BZIP" evidence="8">
    <location>
        <begin position="288"/>
        <end position="351"/>
    </location>
</feature>
<feature type="compositionally biased region" description="Basic and acidic residues" evidence="7">
    <location>
        <begin position="374"/>
        <end position="388"/>
    </location>
</feature>
<accession>A0ABP0UNP6</accession>
<keyword evidence="3" id="KW-0805">Transcription regulation</keyword>
<evidence type="ECO:0000256" key="7">
    <source>
        <dbReference type="SAM" id="MobiDB-lite"/>
    </source>
</evidence>
<evidence type="ECO:0000256" key="6">
    <source>
        <dbReference type="ARBA" id="ARBA00023242"/>
    </source>
</evidence>
<evidence type="ECO:0000256" key="3">
    <source>
        <dbReference type="ARBA" id="ARBA00023015"/>
    </source>
</evidence>
<gene>
    <name evidence="9" type="ORF">CSSPTR1EN2_LOCUS16682</name>
</gene>
<keyword evidence="4" id="KW-0238">DNA-binding</keyword>
<keyword evidence="10" id="KW-1185">Reference proteome</keyword>
<dbReference type="Proteomes" id="UP001497512">
    <property type="component" value="Chromosome 4"/>
</dbReference>
<proteinExistence type="inferred from homology"/>
<feature type="region of interest" description="Disordered" evidence="7">
    <location>
        <begin position="15"/>
        <end position="46"/>
    </location>
</feature>
<dbReference type="SUPFAM" id="SSF57959">
    <property type="entry name" value="Leucine zipper domain"/>
    <property type="match status" value="1"/>
</dbReference>
<evidence type="ECO:0000256" key="1">
    <source>
        <dbReference type="ARBA" id="ARBA00004123"/>
    </source>
</evidence>
<evidence type="ECO:0000256" key="2">
    <source>
        <dbReference type="ARBA" id="ARBA00007163"/>
    </source>
</evidence>
<dbReference type="PANTHER" id="PTHR45967:SF38">
    <property type="entry name" value="G-BOX-BINDING FACTOR 2"/>
    <property type="match status" value="1"/>
</dbReference>
<dbReference type="EMBL" id="OZ019896">
    <property type="protein sequence ID" value="CAK9223139.1"/>
    <property type="molecule type" value="Genomic_DNA"/>
</dbReference>
<dbReference type="InterPro" id="IPR004827">
    <property type="entry name" value="bZIP"/>
</dbReference>
<dbReference type="Pfam" id="PF07777">
    <property type="entry name" value="MFMR"/>
    <property type="match status" value="1"/>
</dbReference>
<dbReference type="Pfam" id="PF00170">
    <property type="entry name" value="bZIP_1"/>
    <property type="match status" value="1"/>
</dbReference>
<reference evidence="9" key="1">
    <citation type="submission" date="2024-02" db="EMBL/GenBank/DDBJ databases">
        <authorList>
            <consortium name="ELIXIR-Norway"/>
            <consortium name="Elixir Norway"/>
        </authorList>
    </citation>
    <scope>NUCLEOTIDE SEQUENCE</scope>
</reference>
<dbReference type="InterPro" id="IPR044827">
    <property type="entry name" value="GBF-like"/>
</dbReference>
<evidence type="ECO:0000259" key="8">
    <source>
        <dbReference type="PROSITE" id="PS50217"/>
    </source>
</evidence>
<keyword evidence="5" id="KW-0804">Transcription</keyword>
<evidence type="ECO:0000256" key="5">
    <source>
        <dbReference type="ARBA" id="ARBA00023163"/>
    </source>
</evidence>
<dbReference type="InterPro" id="IPR046347">
    <property type="entry name" value="bZIP_sf"/>
</dbReference>
<dbReference type="InterPro" id="IPR045314">
    <property type="entry name" value="bZIP_plant_GBF1"/>
</dbReference>